<keyword evidence="6 11" id="KW-0547">Nucleotide-binding</keyword>
<evidence type="ECO:0000256" key="4">
    <source>
        <dbReference type="ARBA" id="ARBA00022605"/>
    </source>
</evidence>
<keyword evidence="4 11" id="KW-0028">Amino-acid biosynthesis</keyword>
<gene>
    <name evidence="11" type="primary">aroK</name>
    <name evidence="12" type="ORF">CHF27_001030</name>
</gene>
<dbReference type="InterPro" id="IPR027417">
    <property type="entry name" value="P-loop_NTPase"/>
</dbReference>
<dbReference type="GO" id="GO:0005524">
    <property type="term" value="F:ATP binding"/>
    <property type="evidence" value="ECO:0007669"/>
    <property type="project" value="UniProtKB-UniRule"/>
</dbReference>
<evidence type="ECO:0000256" key="8">
    <source>
        <dbReference type="ARBA" id="ARBA00022840"/>
    </source>
</evidence>
<evidence type="ECO:0000256" key="6">
    <source>
        <dbReference type="ARBA" id="ARBA00022741"/>
    </source>
</evidence>
<dbReference type="InterPro" id="IPR031322">
    <property type="entry name" value="Shikimate/glucono_kinase"/>
</dbReference>
<dbReference type="Proteomes" id="UP000243494">
    <property type="component" value="Unassembled WGS sequence"/>
</dbReference>
<dbReference type="Gene3D" id="3.40.50.300">
    <property type="entry name" value="P-loop containing nucleotide triphosphate hydrolases"/>
    <property type="match status" value="1"/>
</dbReference>
<dbReference type="SUPFAM" id="SSF52540">
    <property type="entry name" value="P-loop containing nucleoside triphosphate hydrolases"/>
    <property type="match status" value="1"/>
</dbReference>
<keyword evidence="13" id="KW-1185">Reference proteome</keyword>
<evidence type="ECO:0000313" key="13">
    <source>
        <dbReference type="Proteomes" id="UP000243494"/>
    </source>
</evidence>
<dbReference type="GO" id="GO:0005829">
    <property type="term" value="C:cytosol"/>
    <property type="evidence" value="ECO:0007669"/>
    <property type="project" value="TreeGrafter"/>
</dbReference>
<dbReference type="PANTHER" id="PTHR21087">
    <property type="entry name" value="SHIKIMATE KINASE"/>
    <property type="match status" value="1"/>
</dbReference>
<comment type="cofactor">
    <cofactor evidence="11">
        <name>Mg(2+)</name>
        <dbReference type="ChEBI" id="CHEBI:18420"/>
    </cofactor>
    <text evidence="11">Binds 1 Mg(2+) ion per subunit.</text>
</comment>
<dbReference type="PANTHER" id="PTHR21087:SF16">
    <property type="entry name" value="SHIKIMATE KINASE 1, CHLOROPLASTIC"/>
    <property type="match status" value="1"/>
</dbReference>
<dbReference type="GO" id="GO:0009423">
    <property type="term" value="P:chorismate biosynthetic process"/>
    <property type="evidence" value="ECO:0007669"/>
    <property type="project" value="UniProtKB-UniRule"/>
</dbReference>
<evidence type="ECO:0000313" key="12">
    <source>
        <dbReference type="EMBL" id="RDY24812.1"/>
    </source>
</evidence>
<evidence type="ECO:0000256" key="9">
    <source>
        <dbReference type="ARBA" id="ARBA00023141"/>
    </source>
</evidence>
<comment type="catalytic activity">
    <reaction evidence="10 11">
        <text>shikimate + ATP = 3-phosphoshikimate + ADP + H(+)</text>
        <dbReference type="Rhea" id="RHEA:13121"/>
        <dbReference type="ChEBI" id="CHEBI:15378"/>
        <dbReference type="ChEBI" id="CHEBI:30616"/>
        <dbReference type="ChEBI" id="CHEBI:36208"/>
        <dbReference type="ChEBI" id="CHEBI:145989"/>
        <dbReference type="ChEBI" id="CHEBI:456216"/>
        <dbReference type="EC" id="2.7.1.71"/>
    </reaction>
</comment>
<comment type="similarity">
    <text evidence="2 11">Belongs to the shikimate kinase family.</text>
</comment>
<organism evidence="12 13">
    <name type="scientific">Romboutsia maritimum</name>
    <dbReference type="NCBI Taxonomy" id="2020948"/>
    <lineage>
        <taxon>Bacteria</taxon>
        <taxon>Bacillati</taxon>
        <taxon>Bacillota</taxon>
        <taxon>Clostridia</taxon>
        <taxon>Peptostreptococcales</taxon>
        <taxon>Peptostreptococcaceae</taxon>
        <taxon>Romboutsia</taxon>
    </lineage>
</organism>
<dbReference type="Pfam" id="PF01202">
    <property type="entry name" value="SKI"/>
    <property type="match status" value="1"/>
</dbReference>
<protein>
    <recommendedName>
        <fullName evidence="3 11">Shikimate kinase</fullName>
        <shortName evidence="11">SK</shortName>
        <ecNumber evidence="3 11">2.7.1.71</ecNumber>
    </recommendedName>
</protein>
<evidence type="ECO:0000256" key="5">
    <source>
        <dbReference type="ARBA" id="ARBA00022679"/>
    </source>
</evidence>
<dbReference type="GO" id="GO:0004765">
    <property type="term" value="F:shikimate kinase activity"/>
    <property type="evidence" value="ECO:0007669"/>
    <property type="project" value="UniProtKB-UniRule"/>
</dbReference>
<dbReference type="OrthoDB" id="9800332at2"/>
<keyword evidence="11" id="KW-0479">Metal-binding</keyword>
<comment type="subunit">
    <text evidence="11">Monomer.</text>
</comment>
<dbReference type="UniPathway" id="UPA00053">
    <property type="reaction ID" value="UER00088"/>
</dbReference>
<keyword evidence="9 11" id="KW-0057">Aromatic amino acid biosynthesis</keyword>
<comment type="pathway">
    <text evidence="1 11">Metabolic intermediate biosynthesis; chorismate biosynthesis; chorismate from D-erythrose 4-phosphate and phosphoenolpyruvate: step 5/7.</text>
</comment>
<evidence type="ECO:0000256" key="2">
    <source>
        <dbReference type="ARBA" id="ARBA00006997"/>
    </source>
</evidence>
<feature type="binding site" evidence="11">
    <location>
        <position position="78"/>
    </location>
    <ligand>
        <name>substrate</name>
    </ligand>
</feature>
<keyword evidence="7 11" id="KW-0418">Kinase</keyword>
<dbReference type="PROSITE" id="PS01128">
    <property type="entry name" value="SHIKIMATE_KINASE"/>
    <property type="match status" value="1"/>
</dbReference>
<feature type="binding site" evidence="11">
    <location>
        <position position="137"/>
    </location>
    <ligand>
        <name>substrate</name>
    </ligand>
</feature>
<keyword evidence="8 11" id="KW-0067">ATP-binding</keyword>
<dbReference type="GO" id="GO:0000287">
    <property type="term" value="F:magnesium ion binding"/>
    <property type="evidence" value="ECO:0007669"/>
    <property type="project" value="UniProtKB-UniRule"/>
</dbReference>
<feature type="binding site" evidence="11">
    <location>
        <position position="117"/>
    </location>
    <ligand>
        <name>ATP</name>
        <dbReference type="ChEBI" id="CHEBI:30616"/>
    </ligand>
</feature>
<dbReference type="CDD" id="cd00464">
    <property type="entry name" value="SK"/>
    <property type="match status" value="1"/>
</dbReference>
<keyword evidence="11" id="KW-0460">Magnesium</keyword>
<dbReference type="EMBL" id="NOJZ02000001">
    <property type="protein sequence ID" value="RDY24812.1"/>
    <property type="molecule type" value="Genomic_DNA"/>
</dbReference>
<sequence>MRIILIGFMGTGKSVVGKKLSQIKNVEFVDMDNEIEKVQGVSISYIFEKYGQEYFRNLETNLLKELLLRDNIIISTGGGIITNKGNIEILKKEDKVIFLDANVETIVKNVSREINKRPLLKESSNLNNTIKTLLSDRYEKYKKIANFIIDINEKNIEEVVSQILVSIG</sequence>
<keyword evidence="5 11" id="KW-0808">Transferase</keyword>
<comment type="caution">
    <text evidence="12">The sequence shown here is derived from an EMBL/GenBank/DDBJ whole genome shotgun (WGS) entry which is preliminary data.</text>
</comment>
<comment type="subcellular location">
    <subcellularLocation>
        <location evidence="11">Cytoplasm</location>
    </subcellularLocation>
</comment>
<comment type="caution">
    <text evidence="11">Lacks conserved residue(s) required for the propagation of feature annotation.</text>
</comment>
<reference evidence="12 13" key="1">
    <citation type="journal article" date="2017" name="Genome Announc.">
        <title>Draft Genome Sequence of Romboutsia maritimum sp. nov. Strain CCRI-22766(T), Isolated from Coastal Estuarine Mud.</title>
        <authorList>
            <person name="Maheux A.F."/>
            <person name="Boudreau D.K."/>
            <person name="Berube E."/>
            <person name="Boissinot M."/>
            <person name="Raymond F."/>
            <person name="Brodeur S."/>
            <person name="Corbeil J."/>
            <person name="Brightwell G."/>
            <person name="Broda D."/>
            <person name="Omar R.F."/>
            <person name="Bergeron M.G."/>
        </authorList>
    </citation>
    <scope>NUCLEOTIDE SEQUENCE [LARGE SCALE GENOMIC DNA]</scope>
    <source>
        <strain evidence="12 13">CCRI-22766</strain>
    </source>
</reference>
<dbReference type="AlphaFoldDB" id="A0A371IWG3"/>
<dbReference type="GO" id="GO:0009073">
    <property type="term" value="P:aromatic amino acid family biosynthetic process"/>
    <property type="evidence" value="ECO:0007669"/>
    <property type="project" value="UniProtKB-KW"/>
</dbReference>
<dbReference type="HAMAP" id="MF_00109">
    <property type="entry name" value="Shikimate_kinase"/>
    <property type="match status" value="1"/>
</dbReference>
<feature type="binding site" evidence="11">
    <location>
        <position position="32"/>
    </location>
    <ligand>
        <name>substrate</name>
    </ligand>
</feature>
<dbReference type="PRINTS" id="PR01100">
    <property type="entry name" value="SHIKIMTKNASE"/>
</dbReference>
<evidence type="ECO:0000256" key="3">
    <source>
        <dbReference type="ARBA" id="ARBA00012154"/>
    </source>
</evidence>
<evidence type="ECO:0000256" key="10">
    <source>
        <dbReference type="ARBA" id="ARBA00048567"/>
    </source>
</evidence>
<dbReference type="InterPro" id="IPR023000">
    <property type="entry name" value="Shikimate_kinase_CS"/>
</dbReference>
<dbReference type="EC" id="2.7.1.71" evidence="3 11"/>
<dbReference type="GO" id="GO:0008652">
    <property type="term" value="P:amino acid biosynthetic process"/>
    <property type="evidence" value="ECO:0007669"/>
    <property type="project" value="UniProtKB-KW"/>
</dbReference>
<evidence type="ECO:0000256" key="11">
    <source>
        <dbReference type="HAMAP-Rule" id="MF_00109"/>
    </source>
</evidence>
<feature type="binding site" evidence="11">
    <location>
        <begin position="10"/>
        <end position="15"/>
    </location>
    <ligand>
        <name>ATP</name>
        <dbReference type="ChEBI" id="CHEBI:30616"/>
    </ligand>
</feature>
<keyword evidence="11" id="KW-0963">Cytoplasm</keyword>
<dbReference type="InterPro" id="IPR000623">
    <property type="entry name" value="Shikimate_kinase/TSH1"/>
</dbReference>
<dbReference type="RefSeq" id="WP_095404829.1">
    <property type="nucleotide sequence ID" value="NZ_NOJZ02000001.1"/>
</dbReference>
<name>A0A371IWG3_9FIRM</name>
<feature type="binding site" evidence="11">
    <location>
        <position position="56"/>
    </location>
    <ligand>
        <name>substrate</name>
    </ligand>
</feature>
<evidence type="ECO:0000256" key="7">
    <source>
        <dbReference type="ARBA" id="ARBA00022777"/>
    </source>
</evidence>
<evidence type="ECO:0000256" key="1">
    <source>
        <dbReference type="ARBA" id="ARBA00004842"/>
    </source>
</evidence>
<feature type="binding site" evidence="11">
    <location>
        <position position="14"/>
    </location>
    <ligand>
        <name>Mg(2+)</name>
        <dbReference type="ChEBI" id="CHEBI:18420"/>
    </ligand>
</feature>
<accession>A0A371IWG3</accession>
<proteinExistence type="inferred from homology"/>
<comment type="function">
    <text evidence="11">Catalyzes the specific phosphorylation of the 3-hydroxyl group of shikimic acid using ATP as a cosubstrate.</text>
</comment>